<evidence type="ECO:0000313" key="2">
    <source>
        <dbReference type="Proteomes" id="UP000288805"/>
    </source>
</evidence>
<proteinExistence type="predicted"/>
<reference evidence="1 2" key="1">
    <citation type="journal article" date="2018" name="PLoS Genet.">
        <title>Population sequencing reveals clonal diversity and ancestral inbreeding in the grapevine cultivar Chardonnay.</title>
        <authorList>
            <person name="Roach M.J."/>
            <person name="Johnson D.L."/>
            <person name="Bohlmann J."/>
            <person name="van Vuuren H.J."/>
            <person name="Jones S.J."/>
            <person name="Pretorius I.S."/>
            <person name="Schmidt S.A."/>
            <person name="Borneman A.R."/>
        </authorList>
    </citation>
    <scope>NUCLEOTIDE SEQUENCE [LARGE SCALE GENOMIC DNA]</scope>
    <source>
        <strain evidence="2">cv. Chardonnay</strain>
        <tissue evidence="1">Leaf</tissue>
    </source>
</reference>
<organism evidence="1 2">
    <name type="scientific">Vitis vinifera</name>
    <name type="common">Grape</name>
    <dbReference type="NCBI Taxonomy" id="29760"/>
    <lineage>
        <taxon>Eukaryota</taxon>
        <taxon>Viridiplantae</taxon>
        <taxon>Streptophyta</taxon>
        <taxon>Embryophyta</taxon>
        <taxon>Tracheophyta</taxon>
        <taxon>Spermatophyta</taxon>
        <taxon>Magnoliopsida</taxon>
        <taxon>eudicotyledons</taxon>
        <taxon>Gunneridae</taxon>
        <taxon>Pentapetalae</taxon>
        <taxon>rosids</taxon>
        <taxon>Vitales</taxon>
        <taxon>Vitaceae</taxon>
        <taxon>Viteae</taxon>
        <taxon>Vitis</taxon>
    </lineage>
</organism>
<dbReference type="Proteomes" id="UP000288805">
    <property type="component" value="Unassembled WGS sequence"/>
</dbReference>
<comment type="caution">
    <text evidence="1">The sequence shown here is derived from an EMBL/GenBank/DDBJ whole genome shotgun (WGS) entry which is preliminary data.</text>
</comment>
<gene>
    <name evidence="1" type="ORF">CK203_018665</name>
</gene>
<protein>
    <recommendedName>
        <fullName evidence="3">Reverse transcriptase domain-containing protein</fullName>
    </recommendedName>
</protein>
<evidence type="ECO:0008006" key="3">
    <source>
        <dbReference type="Google" id="ProtNLM"/>
    </source>
</evidence>
<dbReference type="EMBL" id="QGNW01000053">
    <property type="protein sequence ID" value="RVX05983.1"/>
    <property type="molecule type" value="Genomic_DNA"/>
</dbReference>
<evidence type="ECO:0000313" key="1">
    <source>
        <dbReference type="EMBL" id="RVX05983.1"/>
    </source>
</evidence>
<accession>A0A438JAR1</accession>
<dbReference type="AlphaFoldDB" id="A0A438JAR1"/>
<name>A0A438JAR1_VITVI</name>
<sequence length="81" mass="8751">MVVWKSEENGMSEGIVNAFKTLLSNPGDWCPSLAGLQCEQLQSLDADALEVLFTEEEVHDALVGCSGDKAPGPDGFTMSFW</sequence>